<evidence type="ECO:0000313" key="3">
    <source>
        <dbReference type="Proteomes" id="UP001140094"/>
    </source>
</evidence>
<dbReference type="Proteomes" id="UP001140094">
    <property type="component" value="Unassembled WGS sequence"/>
</dbReference>
<proteinExistence type="predicted"/>
<sequence length="99" mass="11451">MKGFQLVRDLVIKHHVNGIKDIQQSLSLLNHMKKFGKITAFKFMRDPVTSERTGMAFVTYKQFSEAQDALKSRRQTVAELPTPFNEIEVTPFQRQAPKE</sequence>
<reference evidence="2" key="1">
    <citation type="submission" date="2022-07" db="EMBL/GenBank/DDBJ databases">
        <title>Phylogenomic reconstructions and comparative analyses of Kickxellomycotina fungi.</title>
        <authorList>
            <person name="Reynolds N.K."/>
            <person name="Stajich J.E."/>
            <person name="Barry K."/>
            <person name="Grigoriev I.V."/>
            <person name="Crous P."/>
            <person name="Smith M.E."/>
        </authorList>
    </citation>
    <scope>NUCLEOTIDE SEQUENCE</scope>
    <source>
        <strain evidence="2">NRRL 1565</strain>
    </source>
</reference>
<accession>A0A9W8LTG2</accession>
<keyword evidence="3" id="KW-1185">Reference proteome</keyword>
<organism evidence="2 3">
    <name type="scientific">Coemansia guatemalensis</name>
    <dbReference type="NCBI Taxonomy" id="2761395"/>
    <lineage>
        <taxon>Eukaryota</taxon>
        <taxon>Fungi</taxon>
        <taxon>Fungi incertae sedis</taxon>
        <taxon>Zoopagomycota</taxon>
        <taxon>Kickxellomycotina</taxon>
        <taxon>Kickxellomycetes</taxon>
        <taxon>Kickxellales</taxon>
        <taxon>Kickxellaceae</taxon>
        <taxon>Coemansia</taxon>
    </lineage>
</organism>
<dbReference type="EMBL" id="JANBUO010000831">
    <property type="protein sequence ID" value="KAJ2801327.1"/>
    <property type="molecule type" value="Genomic_DNA"/>
</dbReference>
<comment type="caution">
    <text evidence="2">The sequence shown here is derived from an EMBL/GenBank/DDBJ whole genome shotgun (WGS) entry which is preliminary data.</text>
</comment>
<gene>
    <name evidence="2" type="ORF">H4R20_003715</name>
</gene>
<dbReference type="Pfam" id="PF00076">
    <property type="entry name" value="RRM_1"/>
    <property type="match status" value="1"/>
</dbReference>
<dbReference type="InterPro" id="IPR012677">
    <property type="entry name" value="Nucleotide-bd_a/b_plait_sf"/>
</dbReference>
<dbReference type="OrthoDB" id="266020at2759"/>
<dbReference type="GO" id="GO:0003723">
    <property type="term" value="F:RNA binding"/>
    <property type="evidence" value="ECO:0007669"/>
    <property type="project" value="InterPro"/>
</dbReference>
<evidence type="ECO:0000313" key="2">
    <source>
        <dbReference type="EMBL" id="KAJ2801327.1"/>
    </source>
</evidence>
<dbReference type="Gene3D" id="3.30.70.330">
    <property type="match status" value="1"/>
</dbReference>
<dbReference type="InterPro" id="IPR035979">
    <property type="entry name" value="RBD_domain_sf"/>
</dbReference>
<dbReference type="InterPro" id="IPR000504">
    <property type="entry name" value="RRM_dom"/>
</dbReference>
<dbReference type="AlphaFoldDB" id="A0A9W8LTG2"/>
<name>A0A9W8LTG2_9FUNG</name>
<dbReference type="SUPFAM" id="SSF54928">
    <property type="entry name" value="RNA-binding domain, RBD"/>
    <property type="match status" value="1"/>
</dbReference>
<protein>
    <recommendedName>
        <fullName evidence="1">RRM domain-containing protein</fullName>
    </recommendedName>
</protein>
<evidence type="ECO:0000259" key="1">
    <source>
        <dbReference type="Pfam" id="PF00076"/>
    </source>
</evidence>
<feature type="domain" description="RRM" evidence="1">
    <location>
        <begin position="27"/>
        <end position="72"/>
    </location>
</feature>